<sequence length="93" mass="10402">MKNILSNKVIEEQTVTTMGAGYRLPITMEEYDAIRAKYPPIIRINVGFILLGNWDFDKVPVAQRPLTKQMLIDIGLPEAALTKEERDALEGGA</sequence>
<name>L0LBW5_9CAUD</name>
<dbReference type="Proteomes" id="UP000010364">
    <property type="component" value="Segment"/>
</dbReference>
<dbReference type="GeneID" id="14516067"/>
<dbReference type="RefSeq" id="YP_007349179.1">
    <property type="nucleotide sequence ID" value="NC_020081.2"/>
</dbReference>
<organism evidence="1 2">
    <name type="scientific">Bacillus phage phiAGATE</name>
    <dbReference type="NCBI Taxonomy" id="1204533"/>
    <lineage>
        <taxon>Viruses</taxon>
        <taxon>Duplodnaviria</taxon>
        <taxon>Heunggongvirae</taxon>
        <taxon>Uroviricota</taxon>
        <taxon>Caudoviricetes</taxon>
        <taxon>Herelleviridae</taxon>
        <taxon>Bastillevirinae</taxon>
        <taxon>Agatevirus</taxon>
        <taxon>Agatevirus agate</taxon>
    </lineage>
</organism>
<proteinExistence type="predicted"/>
<evidence type="ECO:0000313" key="2">
    <source>
        <dbReference type="Proteomes" id="UP000010364"/>
    </source>
</evidence>
<evidence type="ECO:0000313" key="1">
    <source>
        <dbReference type="EMBL" id="AGB62586.1"/>
    </source>
</evidence>
<reference evidence="1" key="1">
    <citation type="submission" date="2013-11" db="EMBL/GenBank/DDBJ databases">
        <title>Discovery of phiAGATE novel phage infecting Bacillus pumilus leads to new insights in phylogeny of subfamily Spounavirinae.</title>
        <authorList>
            <person name="Barylski J."/>
            <person name="Nowicki G."/>
            <person name="Gozdzicka-Jozefiak A."/>
        </authorList>
    </citation>
    <scope>NUCLEOTIDE SEQUENCE [LARGE SCALE GENOMIC DNA]</scope>
</reference>
<accession>L0LBW5</accession>
<dbReference type="EMBL" id="JX238501">
    <property type="protein sequence ID" value="AGB62586.1"/>
    <property type="molecule type" value="Genomic_DNA"/>
</dbReference>
<dbReference type="OrthoDB" id="24961at10239"/>
<protein>
    <submittedName>
        <fullName evidence="1">Uncharacterized protein</fullName>
    </submittedName>
</protein>
<keyword evidence="2" id="KW-1185">Reference proteome</keyword>
<dbReference type="KEGG" id="vg:14516067"/>